<feature type="transmembrane region" description="Helical" evidence="1">
    <location>
        <begin position="42"/>
        <end position="60"/>
    </location>
</feature>
<feature type="transmembrane region" description="Helical" evidence="1">
    <location>
        <begin position="93"/>
        <end position="110"/>
    </location>
</feature>
<evidence type="ECO:0000259" key="2">
    <source>
        <dbReference type="Pfam" id="PF09990"/>
    </source>
</evidence>
<dbReference type="EMBL" id="BSDI01000003">
    <property type="protein sequence ID" value="GLH95560.1"/>
    <property type="molecule type" value="Genomic_DNA"/>
</dbReference>
<feature type="transmembrane region" description="Helical" evidence="1">
    <location>
        <begin position="122"/>
        <end position="143"/>
    </location>
</feature>
<evidence type="ECO:0000256" key="1">
    <source>
        <dbReference type="SAM" id="Phobius"/>
    </source>
</evidence>
<comment type="caution">
    <text evidence="3">The sequence shown here is derived from an EMBL/GenBank/DDBJ whole genome shotgun (WGS) entry which is preliminary data.</text>
</comment>
<dbReference type="Proteomes" id="UP001144280">
    <property type="component" value="Unassembled WGS sequence"/>
</dbReference>
<dbReference type="RefSeq" id="WP_281892578.1">
    <property type="nucleotide sequence ID" value="NZ_BSDI01000003.1"/>
</dbReference>
<keyword evidence="1" id="KW-0812">Transmembrane</keyword>
<keyword evidence="1" id="KW-0472">Membrane</keyword>
<dbReference type="InterPro" id="IPR019251">
    <property type="entry name" value="DUF2231_TM"/>
</dbReference>
<accession>A0ABQ5QLI4</accession>
<evidence type="ECO:0000313" key="4">
    <source>
        <dbReference type="Proteomes" id="UP001144280"/>
    </source>
</evidence>
<feature type="domain" description="DUF2231" evidence="2">
    <location>
        <begin position="7"/>
        <end position="155"/>
    </location>
</feature>
<evidence type="ECO:0000313" key="3">
    <source>
        <dbReference type="EMBL" id="GLH95560.1"/>
    </source>
</evidence>
<feature type="transmembrane region" description="Helical" evidence="1">
    <location>
        <begin position="13"/>
        <end position="35"/>
    </location>
</feature>
<sequence>MFEEISGLPAHPLLVHAAVVFIPLLAVAGVVYALVPKVRARIGWAVVLLAVGAPLAAYVARESGQNLEERLVAANYSQEILAQVDDHQGYGDLTLWFSLGLGAAALLLVFATSSRARRAPSWLAWVLSAAVIVLAGFTGYYVYKTGDTGANAVWSGV</sequence>
<proteinExistence type="predicted"/>
<dbReference type="Pfam" id="PF09990">
    <property type="entry name" value="DUF2231"/>
    <property type="match status" value="1"/>
</dbReference>
<keyword evidence="4" id="KW-1185">Reference proteome</keyword>
<gene>
    <name evidence="3" type="ORF">Pa4123_08320</name>
</gene>
<organism evidence="3 4">
    <name type="scientific">Phytohabitans aurantiacus</name>
    <dbReference type="NCBI Taxonomy" id="3016789"/>
    <lineage>
        <taxon>Bacteria</taxon>
        <taxon>Bacillati</taxon>
        <taxon>Actinomycetota</taxon>
        <taxon>Actinomycetes</taxon>
        <taxon>Micromonosporales</taxon>
        <taxon>Micromonosporaceae</taxon>
    </lineage>
</organism>
<protein>
    <recommendedName>
        <fullName evidence="2">DUF2231 domain-containing protein</fullName>
    </recommendedName>
</protein>
<keyword evidence="1" id="KW-1133">Transmembrane helix</keyword>
<reference evidence="3" key="1">
    <citation type="submission" date="2022-12" db="EMBL/GenBank/DDBJ databases">
        <title>New Phytohabitans aurantiacus sp. RD004123 nov., an actinomycete isolated from soil.</title>
        <authorList>
            <person name="Triningsih D.W."/>
            <person name="Harunari E."/>
            <person name="Igarashi Y."/>
        </authorList>
    </citation>
    <scope>NUCLEOTIDE SEQUENCE</scope>
    <source>
        <strain evidence="3">RD004123</strain>
    </source>
</reference>
<name>A0ABQ5QLI4_9ACTN</name>